<proteinExistence type="predicted"/>
<sequence length="294" mass="32436">MYRRLICLCLCTYLLSYALAQSCEAPFPSHPDPSLEQAVLDSAPILSDNTSLTESDPFMLRAAARKMSNINIEIVSDPVCPWCYIGKKKLDQAIEEYQVENPDTTFTKTWKSFYVKPNSPLTGVTVLPHLAHQYGETMASVMTQRIRTMGADVGIDFKCEGKTGRTRDAHRVIQLAKLKHPELTTGIVQALFEAYWETSPGADITSHEDITKAGVKAGLDETEVREWLASDNGGKEADAEARALYISGVPNYKIGKYSVSGAQDSSSFVKIFNNIKAVENGEPEPWSWGSCVGQ</sequence>
<reference evidence="2" key="1">
    <citation type="journal article" date="2024" name="Front. Bioeng. Biotechnol.">
        <title>Genome-scale model development and genomic sequencing of the oleaginous clade Lipomyces.</title>
        <authorList>
            <person name="Czajka J.J."/>
            <person name="Han Y."/>
            <person name="Kim J."/>
            <person name="Mondo S.J."/>
            <person name="Hofstad B.A."/>
            <person name="Robles A."/>
            <person name="Haridas S."/>
            <person name="Riley R."/>
            <person name="LaButti K."/>
            <person name="Pangilinan J."/>
            <person name="Andreopoulos W."/>
            <person name="Lipzen A."/>
            <person name="Yan J."/>
            <person name="Wang M."/>
            <person name="Ng V."/>
            <person name="Grigoriev I.V."/>
            <person name="Spatafora J.W."/>
            <person name="Magnuson J.K."/>
            <person name="Baker S.E."/>
            <person name="Pomraning K.R."/>
        </authorList>
    </citation>
    <scope>NUCLEOTIDE SEQUENCE [LARGE SCALE GENOMIC DNA]</scope>
    <source>
        <strain evidence="2">CBS 7786</strain>
    </source>
</reference>
<evidence type="ECO:0000313" key="2">
    <source>
        <dbReference type="Proteomes" id="UP001433508"/>
    </source>
</evidence>
<name>A0ACC3TCM7_LIPKO</name>
<comment type="caution">
    <text evidence="1">The sequence shown here is derived from an EMBL/GenBank/DDBJ whole genome shotgun (WGS) entry which is preliminary data.</text>
</comment>
<protein>
    <submittedName>
        <fullName evidence="1">Thioredoxin-like protein</fullName>
    </submittedName>
</protein>
<accession>A0ACC3TCM7</accession>
<keyword evidence="2" id="KW-1185">Reference proteome</keyword>
<gene>
    <name evidence="1" type="ORF">V1525DRAFT_9760</name>
</gene>
<dbReference type="EMBL" id="MU971335">
    <property type="protein sequence ID" value="KAK9241401.1"/>
    <property type="molecule type" value="Genomic_DNA"/>
</dbReference>
<evidence type="ECO:0000313" key="1">
    <source>
        <dbReference type="EMBL" id="KAK9241401.1"/>
    </source>
</evidence>
<dbReference type="Proteomes" id="UP001433508">
    <property type="component" value="Unassembled WGS sequence"/>
</dbReference>
<organism evidence="1 2">
    <name type="scientific">Lipomyces kononenkoae</name>
    <name type="common">Yeast</name>
    <dbReference type="NCBI Taxonomy" id="34357"/>
    <lineage>
        <taxon>Eukaryota</taxon>
        <taxon>Fungi</taxon>
        <taxon>Dikarya</taxon>
        <taxon>Ascomycota</taxon>
        <taxon>Saccharomycotina</taxon>
        <taxon>Lipomycetes</taxon>
        <taxon>Lipomycetales</taxon>
        <taxon>Lipomycetaceae</taxon>
        <taxon>Lipomyces</taxon>
    </lineage>
</organism>